<evidence type="ECO:0000259" key="2">
    <source>
        <dbReference type="Pfam" id="PF00122"/>
    </source>
</evidence>
<name>A0A9Q1DJ56_CONCO</name>
<dbReference type="AlphaFoldDB" id="A0A9Q1DJ56"/>
<feature type="domain" description="P-type ATPase A" evidence="2">
    <location>
        <begin position="6"/>
        <end position="75"/>
    </location>
</feature>
<dbReference type="Gene3D" id="2.70.150.10">
    <property type="entry name" value="Calcium-transporting ATPase, cytoplasmic transduction domain A"/>
    <property type="match status" value="1"/>
</dbReference>
<keyword evidence="1" id="KW-1133">Transmembrane helix</keyword>
<dbReference type="PANTHER" id="PTHR24092:SF84">
    <property type="entry name" value="PHOSPHOLIPID-TRANSPORTING ATPASE VD"/>
    <property type="match status" value="1"/>
</dbReference>
<organism evidence="3 4">
    <name type="scientific">Conger conger</name>
    <name type="common">Conger eel</name>
    <name type="synonym">Muraena conger</name>
    <dbReference type="NCBI Taxonomy" id="82655"/>
    <lineage>
        <taxon>Eukaryota</taxon>
        <taxon>Metazoa</taxon>
        <taxon>Chordata</taxon>
        <taxon>Craniata</taxon>
        <taxon>Vertebrata</taxon>
        <taxon>Euteleostomi</taxon>
        <taxon>Actinopterygii</taxon>
        <taxon>Neopterygii</taxon>
        <taxon>Teleostei</taxon>
        <taxon>Anguilliformes</taxon>
        <taxon>Congridae</taxon>
        <taxon>Conger</taxon>
    </lineage>
</organism>
<sequence length="189" mass="21610">MYALARCRKHQRYVDQRWKDVRVGDFVRLSCNEIIPADMVLLYSSEPEGVCHIETSNLDGETNLKLRQVVRGLAEQGSEVTPEKFTSRIECEGPNNDLNRFRGFMEHSNKVRVGLHNENLLLRSCTIRNTETVVGIVVYAGHETKAMKNNGGLRYKRSKLERRLNVDVLWSVVLLFVMCLSSAIGQISR</sequence>
<evidence type="ECO:0000256" key="1">
    <source>
        <dbReference type="SAM" id="Phobius"/>
    </source>
</evidence>
<reference evidence="3" key="1">
    <citation type="journal article" date="2023" name="Science">
        <title>Genome structures resolve the early diversification of teleost fishes.</title>
        <authorList>
            <person name="Parey E."/>
            <person name="Louis A."/>
            <person name="Montfort J."/>
            <person name="Bouchez O."/>
            <person name="Roques C."/>
            <person name="Iampietro C."/>
            <person name="Lluch J."/>
            <person name="Castinel A."/>
            <person name="Donnadieu C."/>
            <person name="Desvignes T."/>
            <person name="Floi Bucao C."/>
            <person name="Jouanno E."/>
            <person name="Wen M."/>
            <person name="Mejri S."/>
            <person name="Dirks R."/>
            <person name="Jansen H."/>
            <person name="Henkel C."/>
            <person name="Chen W.J."/>
            <person name="Zahm M."/>
            <person name="Cabau C."/>
            <person name="Klopp C."/>
            <person name="Thompson A.W."/>
            <person name="Robinson-Rechavi M."/>
            <person name="Braasch I."/>
            <person name="Lecointre G."/>
            <person name="Bobe J."/>
            <person name="Postlethwait J.H."/>
            <person name="Berthelot C."/>
            <person name="Roest Crollius H."/>
            <person name="Guiguen Y."/>
        </authorList>
    </citation>
    <scope>NUCLEOTIDE SEQUENCE</scope>
    <source>
        <strain evidence="3">Concon-B</strain>
    </source>
</reference>
<dbReference type="InterPro" id="IPR059000">
    <property type="entry name" value="ATPase_P-type_domA"/>
</dbReference>
<dbReference type="PANTHER" id="PTHR24092">
    <property type="entry name" value="PROBABLE PHOSPHOLIPID-TRANSPORTING ATPASE"/>
    <property type="match status" value="1"/>
</dbReference>
<keyword evidence="1" id="KW-0472">Membrane</keyword>
<accession>A0A9Q1DJ56</accession>
<dbReference type="SUPFAM" id="SSF81653">
    <property type="entry name" value="Calcium ATPase, transduction domain A"/>
    <property type="match status" value="1"/>
</dbReference>
<dbReference type="Pfam" id="PF00122">
    <property type="entry name" value="E1-E2_ATPase"/>
    <property type="match status" value="1"/>
</dbReference>
<evidence type="ECO:0000313" key="4">
    <source>
        <dbReference type="Proteomes" id="UP001152803"/>
    </source>
</evidence>
<dbReference type="OrthoDB" id="377733at2759"/>
<dbReference type="Proteomes" id="UP001152803">
    <property type="component" value="Unassembled WGS sequence"/>
</dbReference>
<dbReference type="InterPro" id="IPR008250">
    <property type="entry name" value="ATPase_P-typ_transduc_dom_A_sf"/>
</dbReference>
<proteinExistence type="predicted"/>
<comment type="caution">
    <text evidence="3">The sequence shown here is derived from an EMBL/GenBank/DDBJ whole genome shotgun (WGS) entry which is preliminary data.</text>
</comment>
<keyword evidence="4" id="KW-1185">Reference proteome</keyword>
<keyword evidence="1" id="KW-0812">Transmembrane</keyword>
<evidence type="ECO:0000313" key="3">
    <source>
        <dbReference type="EMBL" id="KAJ8271598.1"/>
    </source>
</evidence>
<dbReference type="GO" id="GO:0045332">
    <property type="term" value="P:phospholipid translocation"/>
    <property type="evidence" value="ECO:0007669"/>
    <property type="project" value="TreeGrafter"/>
</dbReference>
<feature type="transmembrane region" description="Helical" evidence="1">
    <location>
        <begin position="164"/>
        <end position="184"/>
    </location>
</feature>
<dbReference type="FunFam" id="2.70.150.10:FF:000054">
    <property type="entry name" value="Phospholipid-transporting ATPase"/>
    <property type="match status" value="1"/>
</dbReference>
<dbReference type="GO" id="GO:0005886">
    <property type="term" value="C:plasma membrane"/>
    <property type="evidence" value="ECO:0007669"/>
    <property type="project" value="TreeGrafter"/>
</dbReference>
<protein>
    <recommendedName>
        <fullName evidence="2">P-type ATPase A domain-containing protein</fullName>
    </recommendedName>
</protein>
<gene>
    <name evidence="3" type="ORF">COCON_G00104570</name>
</gene>
<dbReference type="EMBL" id="JAFJMO010000007">
    <property type="protein sequence ID" value="KAJ8271598.1"/>
    <property type="molecule type" value="Genomic_DNA"/>
</dbReference>
<dbReference type="GO" id="GO:0140326">
    <property type="term" value="F:ATPase-coupled intramembrane lipid transporter activity"/>
    <property type="evidence" value="ECO:0007669"/>
    <property type="project" value="TreeGrafter"/>
</dbReference>